<dbReference type="Pfam" id="PF21621">
    <property type="entry name" value="MPI_cupin_dom"/>
    <property type="match status" value="1"/>
</dbReference>
<organism evidence="11 12">
    <name type="scientific">Weissella ceti</name>
    <dbReference type="NCBI Taxonomy" id="759620"/>
    <lineage>
        <taxon>Bacteria</taxon>
        <taxon>Bacillati</taxon>
        <taxon>Bacillota</taxon>
        <taxon>Bacilli</taxon>
        <taxon>Lactobacillales</taxon>
        <taxon>Lactobacillaceae</taxon>
        <taxon>Weissella</taxon>
    </lineage>
</organism>
<proteinExistence type="inferred from homology"/>
<reference evidence="11 12" key="1">
    <citation type="submission" date="2022-10" db="EMBL/GenBank/DDBJ databases">
        <title>Weissella fermenti sp. nov., isolated from fermented cabbage.</title>
        <authorList>
            <person name="Lee J.K."/>
            <person name="Baek J.H."/>
            <person name="Choi D.G."/>
            <person name="Kim J.M."/>
            <person name="Jeon C.O."/>
        </authorList>
    </citation>
    <scope>NUCLEOTIDE SEQUENCE [LARGE SCALE GENOMIC DNA]</scope>
    <source>
        <strain evidence="11 12">KACC 18534</strain>
    </source>
</reference>
<evidence type="ECO:0000256" key="8">
    <source>
        <dbReference type="PIRNR" id="PIRNR036894"/>
    </source>
</evidence>
<dbReference type="InterPro" id="IPR051804">
    <property type="entry name" value="Carb_Metab_Reg_Kinase/Isom"/>
</dbReference>
<keyword evidence="7 8" id="KW-0413">Isomerase</keyword>
<dbReference type="PANTHER" id="PTHR42742:SF3">
    <property type="entry name" value="FRUCTOKINASE"/>
    <property type="match status" value="1"/>
</dbReference>
<accession>A0ABT3E647</accession>
<dbReference type="InterPro" id="IPR049071">
    <property type="entry name" value="MPI_cupin_dom"/>
</dbReference>
<comment type="catalytic activity">
    <reaction evidence="1 8">
        <text>D-mannose 6-phosphate = D-fructose 6-phosphate</text>
        <dbReference type="Rhea" id="RHEA:12356"/>
        <dbReference type="ChEBI" id="CHEBI:58735"/>
        <dbReference type="ChEBI" id="CHEBI:61527"/>
        <dbReference type="EC" id="5.3.1.8"/>
    </reaction>
</comment>
<feature type="domain" description="Mannose-6-phosphate isomerase cupin" evidence="10">
    <location>
        <begin position="241"/>
        <end position="315"/>
    </location>
</feature>
<evidence type="ECO:0000313" key="11">
    <source>
        <dbReference type="EMBL" id="MCW0953377.1"/>
    </source>
</evidence>
<feature type="domain" description="Phosphomannose isomerase type I catalytic" evidence="9">
    <location>
        <begin position="7"/>
        <end position="107"/>
    </location>
</feature>
<protein>
    <recommendedName>
        <fullName evidence="4 8">Mannose-6-phosphate isomerase</fullName>
        <ecNumber evidence="4 8">5.3.1.8</ecNumber>
    </recommendedName>
</protein>
<dbReference type="InterPro" id="IPR014628">
    <property type="entry name" value="Man6P_isomerase_Firm_short"/>
</dbReference>
<sequence length="321" mass="35929">MMEPLMLNAVLQDKMWGGTRLHEQFDFELPSEHTGEAWVASGHDHGLTVVNNGRFKGQTLAQLWQSEPALFENKDVNRPFPLLVKILDAQQNLSVQVHPDDDYAEEHEHELGKTEAWYVLNAEPGAKIYFGHNAQTREEFADMVDNGRWDDLLKTVDVEVGEVFYVPAGTLHALGAGVMVLEVQESSDTTYRVYDFDRRDAKTGELRELHRDAALDVVTVPAVEQEPIVQIESHPSYDESRLVEAPAFNIIKWDIHGTVVMTKENPYTIVTTIDGAANLMVGNHTYPLRPGTTFILPSDVQRWTLEGEATLIASTPGPASL</sequence>
<evidence type="ECO:0000256" key="7">
    <source>
        <dbReference type="ARBA" id="ARBA00023235"/>
    </source>
</evidence>
<keyword evidence="12" id="KW-1185">Reference proteome</keyword>
<evidence type="ECO:0000259" key="9">
    <source>
        <dbReference type="Pfam" id="PF20511"/>
    </source>
</evidence>
<comment type="caution">
    <text evidence="11">The sequence shown here is derived from an EMBL/GenBank/DDBJ whole genome shotgun (WGS) entry which is preliminary data.</text>
</comment>
<dbReference type="InterPro" id="IPR014710">
    <property type="entry name" value="RmlC-like_jellyroll"/>
</dbReference>
<evidence type="ECO:0000256" key="5">
    <source>
        <dbReference type="ARBA" id="ARBA00022723"/>
    </source>
</evidence>
<dbReference type="SUPFAM" id="SSF51182">
    <property type="entry name" value="RmlC-like cupins"/>
    <property type="match status" value="1"/>
</dbReference>
<evidence type="ECO:0000256" key="4">
    <source>
        <dbReference type="ARBA" id="ARBA00011956"/>
    </source>
</evidence>
<evidence type="ECO:0000256" key="2">
    <source>
        <dbReference type="ARBA" id="ARBA00001947"/>
    </source>
</evidence>
<dbReference type="CDD" id="cd07010">
    <property type="entry name" value="cupin_PMI_type_I_N_bac"/>
    <property type="match status" value="1"/>
</dbReference>
<evidence type="ECO:0000259" key="10">
    <source>
        <dbReference type="Pfam" id="PF21621"/>
    </source>
</evidence>
<comment type="cofactor">
    <cofactor evidence="2 8">
        <name>Zn(2+)</name>
        <dbReference type="ChEBI" id="CHEBI:29105"/>
    </cofactor>
</comment>
<evidence type="ECO:0000256" key="3">
    <source>
        <dbReference type="ARBA" id="ARBA00010772"/>
    </source>
</evidence>
<keyword evidence="5 8" id="KW-0479">Metal-binding</keyword>
<dbReference type="Pfam" id="PF20511">
    <property type="entry name" value="PMI_typeI_cat"/>
    <property type="match status" value="1"/>
</dbReference>
<dbReference type="PIRSF" id="PIRSF036894">
    <property type="entry name" value="PMI_Firm_short"/>
    <property type="match status" value="1"/>
</dbReference>
<evidence type="ECO:0000256" key="1">
    <source>
        <dbReference type="ARBA" id="ARBA00000757"/>
    </source>
</evidence>
<dbReference type="EC" id="5.3.1.8" evidence="4 8"/>
<dbReference type="Proteomes" id="UP001526225">
    <property type="component" value="Unassembled WGS sequence"/>
</dbReference>
<dbReference type="Gene3D" id="2.60.120.10">
    <property type="entry name" value="Jelly Rolls"/>
    <property type="match status" value="2"/>
</dbReference>
<dbReference type="InterPro" id="IPR011051">
    <property type="entry name" value="RmlC_Cupin_sf"/>
</dbReference>
<dbReference type="NCBIfam" id="TIGR00218">
    <property type="entry name" value="manA"/>
    <property type="match status" value="1"/>
</dbReference>
<dbReference type="InterPro" id="IPR001250">
    <property type="entry name" value="Man6P_Isoase-1"/>
</dbReference>
<gene>
    <name evidence="11" type="primary">manA</name>
    <name evidence="11" type="ORF">OIT44_04725</name>
</gene>
<dbReference type="PANTHER" id="PTHR42742">
    <property type="entry name" value="TRANSCRIPTIONAL REPRESSOR MPRA"/>
    <property type="match status" value="1"/>
</dbReference>
<name>A0ABT3E647_9LACO</name>
<keyword evidence="6 8" id="KW-0862">Zinc</keyword>
<dbReference type="RefSeq" id="WP_213408893.1">
    <property type="nucleotide sequence ID" value="NZ_CP074441.1"/>
</dbReference>
<dbReference type="EMBL" id="JAOZFE010000004">
    <property type="protein sequence ID" value="MCW0953377.1"/>
    <property type="molecule type" value="Genomic_DNA"/>
</dbReference>
<dbReference type="GO" id="GO:0004476">
    <property type="term" value="F:mannose-6-phosphate isomerase activity"/>
    <property type="evidence" value="ECO:0007669"/>
    <property type="project" value="UniProtKB-EC"/>
</dbReference>
<evidence type="ECO:0000313" key="12">
    <source>
        <dbReference type="Proteomes" id="UP001526225"/>
    </source>
</evidence>
<dbReference type="InterPro" id="IPR046457">
    <property type="entry name" value="PMI_typeI_cat"/>
</dbReference>
<evidence type="ECO:0000256" key="6">
    <source>
        <dbReference type="ARBA" id="ARBA00022833"/>
    </source>
</evidence>
<comment type="similarity">
    <text evidence="3 8">Belongs to the mannose-6-phosphate isomerase type 1 family.</text>
</comment>